<dbReference type="Pfam" id="PF07715">
    <property type="entry name" value="Plug"/>
    <property type="match status" value="1"/>
</dbReference>
<keyword evidence="9" id="KW-0998">Cell outer membrane</keyword>
<feature type="domain" description="TonB-dependent receptor-like beta-barrel" evidence="12">
    <location>
        <begin position="310"/>
        <end position="762"/>
    </location>
</feature>
<feature type="domain" description="TonB-dependent receptor plug" evidence="13">
    <location>
        <begin position="153"/>
        <end position="230"/>
    </location>
</feature>
<dbReference type="GO" id="GO:0009279">
    <property type="term" value="C:cell outer membrane"/>
    <property type="evidence" value="ECO:0007669"/>
    <property type="project" value="UniProtKB-SubCell"/>
</dbReference>
<evidence type="ECO:0000256" key="1">
    <source>
        <dbReference type="ARBA" id="ARBA00004571"/>
    </source>
</evidence>
<dbReference type="Gene3D" id="2.60.40.1120">
    <property type="entry name" value="Carboxypeptidase-like, regulatory domain"/>
    <property type="match status" value="1"/>
</dbReference>
<comment type="subcellular location">
    <subcellularLocation>
        <location evidence="1">Cell outer membrane</location>
        <topology evidence="1">Multi-pass membrane protein</topology>
    </subcellularLocation>
</comment>
<dbReference type="GO" id="GO:0044718">
    <property type="term" value="P:siderophore transmembrane transport"/>
    <property type="evidence" value="ECO:0007669"/>
    <property type="project" value="TreeGrafter"/>
</dbReference>
<evidence type="ECO:0000256" key="11">
    <source>
        <dbReference type="SAM" id="SignalP"/>
    </source>
</evidence>
<keyword evidence="15" id="KW-1185">Reference proteome</keyword>
<dbReference type="InterPro" id="IPR000531">
    <property type="entry name" value="Beta-barrel_TonB"/>
</dbReference>
<dbReference type="Pfam" id="PF00593">
    <property type="entry name" value="TonB_dep_Rec_b-barrel"/>
    <property type="match status" value="1"/>
</dbReference>
<dbReference type="STRING" id="760192.Halhy_0904"/>
<organism evidence="14 15">
    <name type="scientific">Haliscomenobacter hydrossis (strain ATCC 27775 / DSM 1100 / LMG 10767 / O)</name>
    <dbReference type="NCBI Taxonomy" id="760192"/>
    <lineage>
        <taxon>Bacteria</taxon>
        <taxon>Pseudomonadati</taxon>
        <taxon>Bacteroidota</taxon>
        <taxon>Saprospiria</taxon>
        <taxon>Saprospirales</taxon>
        <taxon>Haliscomenobacteraceae</taxon>
        <taxon>Haliscomenobacter</taxon>
    </lineage>
</organism>
<evidence type="ECO:0000256" key="2">
    <source>
        <dbReference type="ARBA" id="ARBA00022448"/>
    </source>
</evidence>
<dbReference type="InterPro" id="IPR012910">
    <property type="entry name" value="Plug_dom"/>
</dbReference>
<dbReference type="EMBL" id="CP002691">
    <property type="protein sequence ID" value="AEE48805.1"/>
    <property type="molecule type" value="Genomic_DNA"/>
</dbReference>
<evidence type="ECO:0000259" key="13">
    <source>
        <dbReference type="Pfam" id="PF07715"/>
    </source>
</evidence>
<gene>
    <name evidence="14" type="ordered locus">Halhy_0904</name>
</gene>
<dbReference type="PANTHER" id="PTHR30069:SF29">
    <property type="entry name" value="HEMOGLOBIN AND HEMOGLOBIN-HAPTOGLOBIN-BINDING PROTEIN 1-RELATED"/>
    <property type="match status" value="1"/>
</dbReference>
<evidence type="ECO:0000313" key="15">
    <source>
        <dbReference type="Proteomes" id="UP000008461"/>
    </source>
</evidence>
<dbReference type="InterPro" id="IPR039426">
    <property type="entry name" value="TonB-dep_rcpt-like"/>
</dbReference>
<dbReference type="Proteomes" id="UP000008461">
    <property type="component" value="Chromosome"/>
</dbReference>
<proteinExistence type="inferred from homology"/>
<keyword evidence="8 14" id="KW-0675">Receptor</keyword>
<protein>
    <submittedName>
        <fullName evidence="14">TonB-dependent receptor plug</fullName>
    </submittedName>
</protein>
<keyword evidence="6 10" id="KW-0798">TonB box</keyword>
<keyword evidence="2" id="KW-0813">Transport</keyword>
<dbReference type="Gene3D" id="2.170.130.10">
    <property type="entry name" value="TonB-dependent receptor, plug domain"/>
    <property type="match status" value="1"/>
</dbReference>
<dbReference type="OrthoDB" id="9758870at2"/>
<keyword evidence="4" id="KW-0812">Transmembrane</keyword>
<accession>F4L6C3</accession>
<dbReference type="GO" id="GO:0015344">
    <property type="term" value="F:siderophore uptake transmembrane transporter activity"/>
    <property type="evidence" value="ECO:0007669"/>
    <property type="project" value="TreeGrafter"/>
</dbReference>
<dbReference type="PANTHER" id="PTHR30069">
    <property type="entry name" value="TONB-DEPENDENT OUTER MEMBRANE RECEPTOR"/>
    <property type="match status" value="1"/>
</dbReference>
<evidence type="ECO:0000259" key="12">
    <source>
        <dbReference type="Pfam" id="PF00593"/>
    </source>
</evidence>
<dbReference type="Pfam" id="PF13715">
    <property type="entry name" value="CarbopepD_reg_2"/>
    <property type="match status" value="1"/>
</dbReference>
<reference key="2">
    <citation type="submission" date="2011-04" db="EMBL/GenBank/DDBJ databases">
        <title>Complete sequence of chromosome of Haliscomenobacter hydrossis DSM 1100.</title>
        <authorList>
            <consortium name="US DOE Joint Genome Institute (JGI-PGF)"/>
            <person name="Lucas S."/>
            <person name="Han J."/>
            <person name="Lapidus A."/>
            <person name="Bruce D."/>
            <person name="Goodwin L."/>
            <person name="Pitluck S."/>
            <person name="Peters L."/>
            <person name="Kyrpides N."/>
            <person name="Mavromatis K."/>
            <person name="Ivanova N."/>
            <person name="Ovchinnikova G."/>
            <person name="Pagani I."/>
            <person name="Daligault H."/>
            <person name="Detter J.C."/>
            <person name="Han C."/>
            <person name="Land M."/>
            <person name="Hauser L."/>
            <person name="Markowitz V."/>
            <person name="Cheng J.-F."/>
            <person name="Hugenholtz P."/>
            <person name="Woyke T."/>
            <person name="Wu D."/>
            <person name="Verbarg S."/>
            <person name="Frueling A."/>
            <person name="Brambilla E."/>
            <person name="Klenk H.-P."/>
            <person name="Eisen J.A."/>
        </authorList>
    </citation>
    <scope>NUCLEOTIDE SEQUENCE</scope>
    <source>
        <strain>DSM 1100</strain>
    </source>
</reference>
<dbReference type="eggNOG" id="COG4771">
    <property type="taxonomic scope" value="Bacteria"/>
</dbReference>
<evidence type="ECO:0000256" key="6">
    <source>
        <dbReference type="ARBA" id="ARBA00023077"/>
    </source>
</evidence>
<dbReference type="InterPro" id="IPR008969">
    <property type="entry name" value="CarboxyPept-like_regulatory"/>
</dbReference>
<dbReference type="RefSeq" id="WP_013763363.1">
    <property type="nucleotide sequence ID" value="NC_015510.1"/>
</dbReference>
<evidence type="ECO:0000256" key="10">
    <source>
        <dbReference type="RuleBase" id="RU003357"/>
    </source>
</evidence>
<dbReference type="Gene3D" id="2.40.170.20">
    <property type="entry name" value="TonB-dependent receptor, beta-barrel domain"/>
    <property type="match status" value="1"/>
</dbReference>
<comment type="similarity">
    <text evidence="10">Belongs to the TonB-dependent receptor family.</text>
</comment>
<reference evidence="14 15" key="1">
    <citation type="journal article" date="2011" name="Stand. Genomic Sci.">
        <title>Complete genome sequence of Haliscomenobacter hydrossis type strain (O).</title>
        <authorList>
            <consortium name="US DOE Joint Genome Institute (JGI-PGF)"/>
            <person name="Daligault H."/>
            <person name="Lapidus A."/>
            <person name="Zeytun A."/>
            <person name="Nolan M."/>
            <person name="Lucas S."/>
            <person name="Del Rio T.G."/>
            <person name="Tice H."/>
            <person name="Cheng J.F."/>
            <person name="Tapia R."/>
            <person name="Han C."/>
            <person name="Goodwin L."/>
            <person name="Pitluck S."/>
            <person name="Liolios K."/>
            <person name="Pagani I."/>
            <person name="Ivanova N."/>
            <person name="Huntemann M."/>
            <person name="Mavromatis K."/>
            <person name="Mikhailova N."/>
            <person name="Pati A."/>
            <person name="Chen A."/>
            <person name="Palaniappan K."/>
            <person name="Land M."/>
            <person name="Hauser L."/>
            <person name="Brambilla E.M."/>
            <person name="Rohde M."/>
            <person name="Verbarg S."/>
            <person name="Goker M."/>
            <person name="Bristow J."/>
            <person name="Eisen J.A."/>
            <person name="Markowitz V."/>
            <person name="Hugenholtz P."/>
            <person name="Kyrpides N.C."/>
            <person name="Klenk H.P."/>
            <person name="Woyke T."/>
        </authorList>
    </citation>
    <scope>NUCLEOTIDE SEQUENCE [LARGE SCALE GENOMIC DNA]</scope>
    <source>
        <strain evidence="15">ATCC 27775 / DSM 1100 / LMG 10767 / O</strain>
    </source>
</reference>
<evidence type="ECO:0000256" key="4">
    <source>
        <dbReference type="ARBA" id="ARBA00022692"/>
    </source>
</evidence>
<feature type="chain" id="PRO_5003310726" evidence="11">
    <location>
        <begin position="24"/>
        <end position="802"/>
    </location>
</feature>
<keyword evidence="5 11" id="KW-0732">Signal</keyword>
<evidence type="ECO:0000256" key="3">
    <source>
        <dbReference type="ARBA" id="ARBA00022452"/>
    </source>
</evidence>
<dbReference type="HOGENOM" id="CLU_016599_0_0_10"/>
<keyword evidence="7 10" id="KW-0472">Membrane</keyword>
<keyword evidence="3" id="KW-1134">Transmembrane beta strand</keyword>
<evidence type="ECO:0000256" key="9">
    <source>
        <dbReference type="ARBA" id="ARBA00023237"/>
    </source>
</evidence>
<evidence type="ECO:0000256" key="8">
    <source>
        <dbReference type="ARBA" id="ARBA00023170"/>
    </source>
</evidence>
<dbReference type="KEGG" id="hhy:Halhy_0904"/>
<dbReference type="InterPro" id="IPR036942">
    <property type="entry name" value="Beta-barrel_TonB_sf"/>
</dbReference>
<dbReference type="InterPro" id="IPR037066">
    <property type="entry name" value="Plug_dom_sf"/>
</dbReference>
<feature type="signal peptide" evidence="11">
    <location>
        <begin position="1"/>
        <end position="23"/>
    </location>
</feature>
<sequence length="802" mass="90077">MSRKLLFLTILCFGGFIFSEIQAQVTGKAQNYTFYGTVIDSVSQEPIGGAAVFLLESRTGTYTDKKGFYGLSTPAGQFTLRVSYLGYKAKVIKLDISKNLILDIPMSVDAQFLEEVTVISSKPEENIRSTETGVAKLSIRSIRKIPAFMGEIDVVRSLQMLPGVSTVGEGSTGINIRGGSIDQNLVLMDDAPVFNSSHLFGFFSIFNPDAVRDVSLSRGGISAEYGGRTTAVLDVKLKDPDLEKSSFYGGVGLVSSRLGLEMPLIKDRLAVLISTRGSFNDFLFKLGPESIRGTVANFYDLTGKILFKPSEKTRLSYTSYYSFDAFKLPSDSLNTVNVNATSSTYKYRTYNQTLRFNWFVGTNASLTLAAIQSVYKANTSVPDSSIAFELNSGIRLRSLKARYVHSGEKNNLSFGLESNHYQIDPNQLLPGPFSNILPVNIASEFARESAAYLENEWKFSPRFSMLTGLRYSFFQRLGPDSVYLYAPEAVRRLENVEENQFFDRGEVAKSYSGFEPRVSLRYSLDDNTSLKASYNRMRQYVQLISNTTAALPTARWGTSDVNIQPQIADQVSVGIFKNLEENKWETSAELYYRKSQQFPDYRDLADLIFSSNLEQEIIQGKGRAYGLELMARKNTGFMTGWLTYTYARTQVKIDPKYELIHNYTGAWYPANYDKPHTFNLMVNYRTAINVTLSGNFTLSTGRPATYPIGSFVASGNTVPIFPNRNLQRIPNYHRLDLALIIEPNPSRARKWQGSWVISVYNLYSRNNAYSVYFDLNPRLQTNAYKLAVFGAAFPSITYNFKF</sequence>
<dbReference type="AlphaFoldDB" id="F4L6C3"/>
<evidence type="ECO:0000256" key="7">
    <source>
        <dbReference type="ARBA" id="ARBA00023136"/>
    </source>
</evidence>
<dbReference type="SUPFAM" id="SSF56935">
    <property type="entry name" value="Porins"/>
    <property type="match status" value="1"/>
</dbReference>
<dbReference type="SUPFAM" id="SSF49464">
    <property type="entry name" value="Carboxypeptidase regulatory domain-like"/>
    <property type="match status" value="1"/>
</dbReference>
<name>F4L6C3_HALH1</name>
<evidence type="ECO:0000313" key="14">
    <source>
        <dbReference type="EMBL" id="AEE48805.1"/>
    </source>
</evidence>
<evidence type="ECO:0000256" key="5">
    <source>
        <dbReference type="ARBA" id="ARBA00022729"/>
    </source>
</evidence>